<evidence type="ECO:0000313" key="2">
    <source>
        <dbReference type="Proteomes" id="UP000249720"/>
    </source>
</evidence>
<gene>
    <name evidence="1" type="ORF">LX80_00842</name>
</gene>
<reference evidence="1 2" key="1">
    <citation type="submission" date="2018-06" db="EMBL/GenBank/DDBJ databases">
        <title>Genomic Encyclopedia of Archaeal and Bacterial Type Strains, Phase II (KMG-II): from individual species to whole genera.</title>
        <authorList>
            <person name="Goeker M."/>
        </authorList>
    </citation>
    <scope>NUCLEOTIDE SEQUENCE [LARGE SCALE GENOMIC DNA]</scope>
    <source>
        <strain evidence="1 2">DSM 23241</strain>
    </source>
</reference>
<keyword evidence="2" id="KW-1185">Reference proteome</keyword>
<dbReference type="EMBL" id="QKZV01000002">
    <property type="protein sequence ID" value="PZX64644.1"/>
    <property type="molecule type" value="Genomic_DNA"/>
</dbReference>
<comment type="caution">
    <text evidence="1">The sequence shown here is derived from an EMBL/GenBank/DDBJ whole genome shotgun (WGS) entry which is preliminary data.</text>
</comment>
<sequence length="442" mass="49954">MRFIGLLILSINCCFAQQNSLRFSLNESGSQYFQFTFLNQVWLRYNQNNPGTTVEGDLQKNTFDIGLRRTRIQMFGKITDRAFLYFQFGQNNFNAQYNSNNGNRKVAAFFHDALCEYSLTSGNELKLGAGLTIAAGLSRFTQPSISSILTMDVPVFLQTTVDQTDIFSRKLSFYARGQLGKFDYRFILSDPFPITSAGTNLFTINSDATFAQKRHNLQQQAYIIYQFFEQEPHTTPYMAGTYLGKKKIWNIAMGGIYQANASWHLQNNDTLYQPMQHFAIESFLDMSLNSKKGSAISAYLGYINTNYGKNYLRYNGIMNPANGTVLNANNSLLNNGPVYGNALPMFGTGHIVYAQLGYLIGNKNEKVKGKFLPYASATLAKYDKLNGLATHTFNVGLNYLMNGQQSKITLDIQNRPVYAIENNVIVQTERLNAVTLQYQLFL</sequence>
<dbReference type="Proteomes" id="UP000249720">
    <property type="component" value="Unassembled WGS sequence"/>
</dbReference>
<organism evidence="1 2">
    <name type="scientific">Hydrotalea sandarakina</name>
    <dbReference type="NCBI Taxonomy" id="1004304"/>
    <lineage>
        <taxon>Bacteria</taxon>
        <taxon>Pseudomonadati</taxon>
        <taxon>Bacteroidota</taxon>
        <taxon>Chitinophagia</taxon>
        <taxon>Chitinophagales</taxon>
        <taxon>Chitinophagaceae</taxon>
        <taxon>Hydrotalea</taxon>
    </lineage>
</organism>
<evidence type="ECO:0000313" key="1">
    <source>
        <dbReference type="EMBL" id="PZX64644.1"/>
    </source>
</evidence>
<name>A0A2W7RWF7_9BACT</name>
<protein>
    <recommendedName>
        <fullName evidence="3">Short chain amide porin</fullName>
    </recommendedName>
</protein>
<proteinExistence type="predicted"/>
<dbReference type="AlphaFoldDB" id="A0A2W7RWF7"/>
<dbReference type="RefSeq" id="WP_111293800.1">
    <property type="nucleotide sequence ID" value="NZ_QKZV01000002.1"/>
</dbReference>
<evidence type="ECO:0008006" key="3">
    <source>
        <dbReference type="Google" id="ProtNLM"/>
    </source>
</evidence>
<dbReference type="OrthoDB" id="9771991at2"/>
<accession>A0A2W7RWF7</accession>